<protein>
    <submittedName>
        <fullName evidence="3">Pyridoxine 5-phosphate oxidase</fullName>
    </submittedName>
</protein>
<feature type="domain" description="Pyridoxamine 5'-phosphate oxidase N-terminal" evidence="2">
    <location>
        <begin position="44"/>
        <end position="141"/>
    </location>
</feature>
<dbReference type="Proteomes" id="UP000023703">
    <property type="component" value="Chromosome"/>
</dbReference>
<dbReference type="EMBL" id="CP006842">
    <property type="protein sequence ID" value="AHW63207.1"/>
    <property type="molecule type" value="Genomic_DNA"/>
</dbReference>
<evidence type="ECO:0000259" key="2">
    <source>
        <dbReference type="Pfam" id="PF01243"/>
    </source>
</evidence>
<dbReference type="STRING" id="1404245.CGLY_03795"/>
<dbReference type="SUPFAM" id="SSF50475">
    <property type="entry name" value="FMN-binding split barrel"/>
    <property type="match status" value="1"/>
</dbReference>
<dbReference type="InterPro" id="IPR012349">
    <property type="entry name" value="Split_barrel_FMN-bd"/>
</dbReference>
<evidence type="ECO:0000313" key="3">
    <source>
        <dbReference type="EMBL" id="AHW63207.1"/>
    </source>
</evidence>
<dbReference type="Pfam" id="PF01243">
    <property type="entry name" value="PNPOx_N"/>
    <property type="match status" value="1"/>
</dbReference>
<feature type="coiled-coil region" evidence="1">
    <location>
        <begin position="181"/>
        <end position="215"/>
    </location>
</feature>
<sequence length="215" mass="23738">MNDVDSYADIVFDDFVTARQEAVGVGNRVDDSGASGSELDPRDVKLIRQARMFMMATVTGTGWPYVQHKGGPAGFVKVTATSDGSQLMFPDFAGNRQYVTAGNLDRDDRVCLFFVDFATRSRVKVFGHVRTVDASDDPDLVTQVRDLGDRRITAAVERVVVVDVVASDANCSKQITPRWTREEVDERIDLYRKDIAALKDELAAARAEIAELTGR</sequence>
<dbReference type="PANTHER" id="PTHR42815">
    <property type="entry name" value="FAD-BINDING, PUTATIVE (AFU_ORTHOLOGUE AFUA_6G07600)-RELATED"/>
    <property type="match status" value="1"/>
</dbReference>
<evidence type="ECO:0000256" key="1">
    <source>
        <dbReference type="SAM" id="Coils"/>
    </source>
</evidence>
<dbReference type="AlphaFoldDB" id="X5DRA9"/>
<dbReference type="KEGG" id="cgy:CGLY_03795"/>
<keyword evidence="4" id="KW-1185">Reference proteome</keyword>
<evidence type="ECO:0000313" key="4">
    <source>
        <dbReference type="Proteomes" id="UP000023703"/>
    </source>
</evidence>
<gene>
    <name evidence="3" type="ORF">CGLY_03795</name>
</gene>
<dbReference type="InterPro" id="IPR011576">
    <property type="entry name" value="Pyridox_Oxase_N"/>
</dbReference>
<dbReference type="HOGENOM" id="CLU_098597_0_0_11"/>
<dbReference type="PANTHER" id="PTHR42815:SF2">
    <property type="entry name" value="FAD-BINDING, PUTATIVE (AFU_ORTHOLOGUE AFUA_6G07600)-RELATED"/>
    <property type="match status" value="1"/>
</dbReference>
<reference evidence="3 4" key="1">
    <citation type="journal article" date="2015" name="Int. J. Syst. Evol. Microbiol.">
        <title>Revisiting Corynebacterium glyciniphilum (ex Kubota et al., 1972) sp. nov., nom. rev., isolated from putrefied banana.</title>
        <authorList>
            <person name="Al-Dilaimi A."/>
            <person name="Bednarz H."/>
            <person name="Lomker A."/>
            <person name="Niehaus K."/>
            <person name="Kalinowski J."/>
            <person name="Ruckert C."/>
        </authorList>
    </citation>
    <scope>NUCLEOTIDE SEQUENCE [LARGE SCALE GENOMIC DNA]</scope>
    <source>
        <strain evidence="3">AJ 3170</strain>
    </source>
</reference>
<organism evidence="3 4">
    <name type="scientific">Corynebacterium glyciniphilum AJ 3170</name>
    <dbReference type="NCBI Taxonomy" id="1404245"/>
    <lineage>
        <taxon>Bacteria</taxon>
        <taxon>Bacillati</taxon>
        <taxon>Actinomycetota</taxon>
        <taxon>Actinomycetes</taxon>
        <taxon>Mycobacteriales</taxon>
        <taxon>Corynebacteriaceae</taxon>
        <taxon>Corynebacterium</taxon>
    </lineage>
</organism>
<dbReference type="Gene3D" id="2.30.110.10">
    <property type="entry name" value="Electron Transport, Fmn-binding Protein, Chain A"/>
    <property type="match status" value="1"/>
</dbReference>
<name>X5DRA9_9CORY</name>
<proteinExistence type="predicted"/>
<dbReference type="eggNOG" id="COG3576">
    <property type="taxonomic scope" value="Bacteria"/>
</dbReference>
<accession>X5DRA9</accession>
<keyword evidence="1" id="KW-0175">Coiled coil</keyword>